<dbReference type="Proteomes" id="UP000190868">
    <property type="component" value="Chromosome"/>
</dbReference>
<dbReference type="AlphaFoldDB" id="A0A1S6U7B4"/>
<dbReference type="GO" id="GO:0046872">
    <property type="term" value="F:metal ion binding"/>
    <property type="evidence" value="ECO:0007669"/>
    <property type="project" value="InterPro"/>
</dbReference>
<accession>A0A1S6U7B4</accession>
<dbReference type="InterPro" id="IPR006121">
    <property type="entry name" value="HMA_dom"/>
</dbReference>
<dbReference type="EMBL" id="CP017258">
    <property type="protein sequence ID" value="AQW87631.1"/>
    <property type="molecule type" value="Genomic_DNA"/>
</dbReference>
<dbReference type="KEGG" id="cpin:CPIN18020_0816"/>
<dbReference type="RefSeq" id="WP_078423265.1">
    <property type="nucleotide sequence ID" value="NZ_CP017018.1"/>
</dbReference>
<evidence type="ECO:0000313" key="2">
    <source>
        <dbReference type="Proteomes" id="UP000190868"/>
    </source>
</evidence>
<evidence type="ECO:0000313" key="1">
    <source>
        <dbReference type="EMBL" id="AQW87631.1"/>
    </source>
</evidence>
<organism evidence="1 2">
    <name type="scientific">Campylobacter pinnipediorum subsp. caledonicus</name>
    <dbReference type="NCBI Taxonomy" id="1874362"/>
    <lineage>
        <taxon>Bacteria</taxon>
        <taxon>Pseudomonadati</taxon>
        <taxon>Campylobacterota</taxon>
        <taxon>Epsilonproteobacteria</taxon>
        <taxon>Campylobacterales</taxon>
        <taxon>Campylobacteraceae</taxon>
        <taxon>Campylobacter</taxon>
    </lineage>
</organism>
<dbReference type="Gene3D" id="3.30.70.100">
    <property type="match status" value="1"/>
</dbReference>
<dbReference type="InterPro" id="IPR036163">
    <property type="entry name" value="HMA_dom_sf"/>
</dbReference>
<gene>
    <name evidence="1" type="ORF">CPIN18021_0820</name>
</gene>
<dbReference type="PROSITE" id="PS50846">
    <property type="entry name" value="HMA_2"/>
    <property type="match status" value="1"/>
</dbReference>
<dbReference type="GeneID" id="56566455"/>
<sequence>MSKILLLFLLSVNIFAKDIVILVEAMHCPLCTVLVRKELLKVDGVKKVKAKLVSKKAYVVANDSVDENKLLKAIEKIKYPGIIVKE</sequence>
<keyword evidence="2" id="KW-1185">Reference proteome</keyword>
<dbReference type="SUPFAM" id="SSF55008">
    <property type="entry name" value="HMA, heavy metal-associated domain"/>
    <property type="match status" value="1"/>
</dbReference>
<proteinExistence type="predicted"/>
<protein>
    <submittedName>
        <fullName evidence="1">Heavy-metal-associated domain protein, putative mercuric reductase</fullName>
    </submittedName>
</protein>
<dbReference type="CDD" id="cd00371">
    <property type="entry name" value="HMA"/>
    <property type="match status" value="1"/>
</dbReference>
<dbReference type="Pfam" id="PF00403">
    <property type="entry name" value="HMA"/>
    <property type="match status" value="1"/>
</dbReference>
<reference evidence="2" key="1">
    <citation type="submission" date="2016-09" db="EMBL/GenBank/DDBJ databases">
        <title>Comparative genomics of the Campylobacter concisus group.</title>
        <authorList>
            <person name="Miller W.G."/>
            <person name="Yee E."/>
            <person name="Chapman M.H."/>
            <person name="Huynh S."/>
            <person name="Bono J.L."/>
            <person name="On S.L.W."/>
            <person name="StLeger J."/>
            <person name="Foster G."/>
            <person name="Parker C.T."/>
        </authorList>
    </citation>
    <scope>NUCLEOTIDE SEQUENCE [LARGE SCALE GENOMIC DNA]</scope>
    <source>
        <strain evidence="2">RM18021</strain>
    </source>
</reference>
<name>A0A1S6U7B4_9BACT</name>